<dbReference type="InterPro" id="IPR010998">
    <property type="entry name" value="Integrase_recombinase_N"/>
</dbReference>
<feature type="domain" description="Integrase DNA-binding" evidence="6">
    <location>
        <begin position="8"/>
        <end position="95"/>
    </location>
</feature>
<dbReference type="GO" id="GO:0003677">
    <property type="term" value="F:DNA binding"/>
    <property type="evidence" value="ECO:0007669"/>
    <property type="project" value="UniProtKB-KW"/>
</dbReference>
<protein>
    <submittedName>
        <fullName evidence="7">Integrase family protein</fullName>
    </submittedName>
</protein>
<proteinExistence type="inferred from homology"/>
<dbReference type="Gene3D" id="3.30.160.390">
    <property type="entry name" value="Integrase, DNA-binding domain"/>
    <property type="match status" value="1"/>
</dbReference>
<dbReference type="STRING" id="366602.Caul_0474"/>
<reference evidence="7" key="1">
    <citation type="submission" date="2008-01" db="EMBL/GenBank/DDBJ databases">
        <title>Complete sequence of chromosome of Caulobacter sp. K31.</title>
        <authorList>
            <consortium name="US DOE Joint Genome Institute"/>
            <person name="Copeland A."/>
            <person name="Lucas S."/>
            <person name="Lapidus A."/>
            <person name="Barry K."/>
            <person name="Glavina del Rio T."/>
            <person name="Dalin E."/>
            <person name="Tice H."/>
            <person name="Pitluck S."/>
            <person name="Bruce D."/>
            <person name="Goodwin L."/>
            <person name="Thompson L.S."/>
            <person name="Brettin T."/>
            <person name="Detter J.C."/>
            <person name="Han C."/>
            <person name="Schmutz J."/>
            <person name="Larimer F."/>
            <person name="Land M."/>
            <person name="Hauser L."/>
            <person name="Kyrpides N."/>
            <person name="Kim E."/>
            <person name="Stephens C."/>
            <person name="Richardson P."/>
        </authorList>
    </citation>
    <scope>NUCLEOTIDE SEQUENCE [LARGE SCALE GENOMIC DNA]</scope>
    <source>
        <strain evidence="7">K31</strain>
    </source>
</reference>
<sequence length="442" mass="49710">MSEVKIPLSDRAVLQLPPPANGRYTVRDQDLKGFSVVVGAKRKTFTVQGEFWEDGKRFAKTVSIGHAGDISVREARIKAKALLAKIVSGELQREEAEAAAAAAAMQTPVQNKGVTLRVAWERYRTAHMERKERSEATIKGYADHVERLLADWLDTPLQEIGEDPARVAERHDRLTKENGPSAGNGAMRTLRAIYNHARKSHRNLPPENPTLAVDWNTERRRDTAMGVADVPGWFDQARRMRHQVRREFHLFTLLSGSRPGALLQARIEHVNFRERILHIPRPKGGAKRAFDIPLSRPMIRCLIRAMRAGRDMLPEQARTWLFVGESEDGHMVEHKEDRRVLAKWGNDLRQTYRTLGAEAELSEIDMHLLMNHSLPGVNAGYITRAKLLSTHLRTGQEKLSSLIVRASGAKTLAWPFLPSRKIGDPVTDPTPPDPRTKAARAA</sequence>
<dbReference type="OrthoDB" id="9795573at2"/>
<dbReference type="eggNOG" id="COG0582">
    <property type="taxonomic scope" value="Bacteria"/>
</dbReference>
<dbReference type="PANTHER" id="PTHR30629">
    <property type="entry name" value="PROPHAGE INTEGRASE"/>
    <property type="match status" value="1"/>
</dbReference>
<gene>
    <name evidence="7" type="ordered locus">Caul_0474</name>
</gene>
<evidence type="ECO:0000256" key="5">
    <source>
        <dbReference type="SAM" id="MobiDB-lite"/>
    </source>
</evidence>
<accession>B0T6J1</accession>
<evidence type="ECO:0000256" key="4">
    <source>
        <dbReference type="ARBA" id="ARBA00023172"/>
    </source>
</evidence>
<dbReference type="SUPFAM" id="SSF56349">
    <property type="entry name" value="DNA breaking-rejoining enzymes"/>
    <property type="match status" value="1"/>
</dbReference>
<evidence type="ECO:0000259" key="6">
    <source>
        <dbReference type="Pfam" id="PF13356"/>
    </source>
</evidence>
<comment type="similarity">
    <text evidence="1">Belongs to the 'phage' integrase family.</text>
</comment>
<dbReference type="PANTHER" id="PTHR30629:SF2">
    <property type="entry name" value="PROPHAGE INTEGRASE INTS-RELATED"/>
    <property type="match status" value="1"/>
</dbReference>
<evidence type="ECO:0000256" key="2">
    <source>
        <dbReference type="ARBA" id="ARBA00022908"/>
    </source>
</evidence>
<dbReference type="KEGG" id="cak:Caul_0474"/>
<dbReference type="InterPro" id="IPR038488">
    <property type="entry name" value="Integrase_DNA-bd_sf"/>
</dbReference>
<dbReference type="GO" id="GO:0006310">
    <property type="term" value="P:DNA recombination"/>
    <property type="evidence" value="ECO:0007669"/>
    <property type="project" value="UniProtKB-KW"/>
</dbReference>
<keyword evidence="3" id="KW-0238">DNA-binding</keyword>
<feature type="region of interest" description="Disordered" evidence="5">
    <location>
        <begin position="420"/>
        <end position="442"/>
    </location>
</feature>
<dbReference type="InterPro" id="IPR050808">
    <property type="entry name" value="Phage_Integrase"/>
</dbReference>
<dbReference type="GO" id="GO:0015074">
    <property type="term" value="P:DNA integration"/>
    <property type="evidence" value="ECO:0007669"/>
    <property type="project" value="UniProtKB-KW"/>
</dbReference>
<evidence type="ECO:0000256" key="1">
    <source>
        <dbReference type="ARBA" id="ARBA00008857"/>
    </source>
</evidence>
<keyword evidence="2" id="KW-0229">DNA integration</keyword>
<dbReference type="Pfam" id="PF13356">
    <property type="entry name" value="Arm-DNA-bind_3"/>
    <property type="match status" value="1"/>
</dbReference>
<dbReference type="Gene3D" id="1.10.150.130">
    <property type="match status" value="1"/>
</dbReference>
<dbReference type="EMBL" id="CP000927">
    <property type="protein sequence ID" value="ABZ69608.1"/>
    <property type="molecule type" value="Genomic_DNA"/>
</dbReference>
<dbReference type="InterPro" id="IPR011010">
    <property type="entry name" value="DNA_brk_join_enz"/>
</dbReference>
<evidence type="ECO:0000313" key="7">
    <source>
        <dbReference type="EMBL" id="ABZ69608.1"/>
    </source>
</evidence>
<dbReference type="AlphaFoldDB" id="B0T6J1"/>
<organism evidence="7">
    <name type="scientific">Caulobacter sp. (strain K31)</name>
    <dbReference type="NCBI Taxonomy" id="366602"/>
    <lineage>
        <taxon>Bacteria</taxon>
        <taxon>Pseudomonadati</taxon>
        <taxon>Pseudomonadota</taxon>
        <taxon>Alphaproteobacteria</taxon>
        <taxon>Caulobacterales</taxon>
        <taxon>Caulobacteraceae</taxon>
        <taxon>Caulobacter</taxon>
    </lineage>
</organism>
<dbReference type="Gene3D" id="1.10.443.10">
    <property type="entry name" value="Intergrase catalytic core"/>
    <property type="match status" value="1"/>
</dbReference>
<dbReference type="InterPro" id="IPR025166">
    <property type="entry name" value="Integrase_DNA_bind_dom"/>
</dbReference>
<evidence type="ECO:0000256" key="3">
    <source>
        <dbReference type="ARBA" id="ARBA00023125"/>
    </source>
</evidence>
<dbReference type="InterPro" id="IPR013762">
    <property type="entry name" value="Integrase-like_cat_sf"/>
</dbReference>
<name>B0T6J1_CAUSK</name>
<keyword evidence="4" id="KW-0233">DNA recombination</keyword>
<dbReference type="HOGENOM" id="CLU_027562_49_0_5"/>